<name>N1PKH8_DOTSN</name>
<dbReference type="eggNOG" id="ENOG502RNYQ">
    <property type="taxonomic scope" value="Eukaryota"/>
</dbReference>
<gene>
    <name evidence="1" type="ORF">DOTSEDRAFT_26183</name>
</gene>
<evidence type="ECO:0000313" key="2">
    <source>
        <dbReference type="Proteomes" id="UP000016933"/>
    </source>
</evidence>
<protein>
    <submittedName>
        <fullName evidence="1">Uncharacterized protein</fullName>
    </submittedName>
</protein>
<dbReference type="AlphaFoldDB" id="N1PKH8"/>
<dbReference type="EMBL" id="KB446541">
    <property type="protein sequence ID" value="EME42609.1"/>
    <property type="molecule type" value="Genomic_DNA"/>
</dbReference>
<dbReference type="Proteomes" id="UP000016933">
    <property type="component" value="Unassembled WGS sequence"/>
</dbReference>
<proteinExistence type="predicted"/>
<sequence length="244" mass="27801">MESRPIEEKKRLRDRFSKAMGRKRSESMVKKHVLSFRMENIMPETSINIQEAKCGAAIATMGTSEQYPTSGLLTQYPKASLLGIPGELRNQIYGYVLLEGGLVKLDAQDHQLPGLLRTCRQIRDEATEIYQTENNFQVDAWNMKLCIPQNYADHWMSTLEHSHFWITMRGTPNWENFMVWLKRYSTGEVPGLASGQPTDEAEILAQAFEIVHSMKALLSIDQTRPVLDAWKRSVILAGANLVFP</sequence>
<organism evidence="1 2">
    <name type="scientific">Dothistroma septosporum (strain NZE10 / CBS 128990)</name>
    <name type="common">Red band needle blight fungus</name>
    <name type="synonym">Mycosphaerella pini</name>
    <dbReference type="NCBI Taxonomy" id="675120"/>
    <lineage>
        <taxon>Eukaryota</taxon>
        <taxon>Fungi</taxon>
        <taxon>Dikarya</taxon>
        <taxon>Ascomycota</taxon>
        <taxon>Pezizomycotina</taxon>
        <taxon>Dothideomycetes</taxon>
        <taxon>Dothideomycetidae</taxon>
        <taxon>Mycosphaerellales</taxon>
        <taxon>Mycosphaerellaceae</taxon>
        <taxon>Dothistroma</taxon>
    </lineage>
</organism>
<accession>N1PKH8</accession>
<dbReference type="OrthoDB" id="62952at2759"/>
<reference evidence="2" key="1">
    <citation type="journal article" date="2012" name="PLoS Genet.">
        <title>The genomes of the fungal plant pathogens Cladosporium fulvum and Dothistroma septosporum reveal adaptation to different hosts and lifestyles but also signatures of common ancestry.</title>
        <authorList>
            <person name="de Wit P.J.G.M."/>
            <person name="van der Burgt A."/>
            <person name="Oekmen B."/>
            <person name="Stergiopoulos I."/>
            <person name="Abd-Elsalam K.A."/>
            <person name="Aerts A.L."/>
            <person name="Bahkali A.H."/>
            <person name="Beenen H.G."/>
            <person name="Chettri P."/>
            <person name="Cox M.P."/>
            <person name="Datema E."/>
            <person name="de Vries R.P."/>
            <person name="Dhillon B."/>
            <person name="Ganley A.R."/>
            <person name="Griffiths S.A."/>
            <person name="Guo Y."/>
            <person name="Hamelin R.C."/>
            <person name="Henrissat B."/>
            <person name="Kabir M.S."/>
            <person name="Jashni M.K."/>
            <person name="Kema G."/>
            <person name="Klaubauf S."/>
            <person name="Lapidus A."/>
            <person name="Levasseur A."/>
            <person name="Lindquist E."/>
            <person name="Mehrabi R."/>
            <person name="Ohm R.A."/>
            <person name="Owen T.J."/>
            <person name="Salamov A."/>
            <person name="Schwelm A."/>
            <person name="Schijlen E."/>
            <person name="Sun H."/>
            <person name="van den Burg H.A."/>
            <person name="van Ham R.C.H.J."/>
            <person name="Zhang S."/>
            <person name="Goodwin S.B."/>
            <person name="Grigoriev I.V."/>
            <person name="Collemare J."/>
            <person name="Bradshaw R.E."/>
        </authorList>
    </citation>
    <scope>NUCLEOTIDE SEQUENCE [LARGE SCALE GENOMIC DNA]</scope>
    <source>
        <strain evidence="2">NZE10 / CBS 128990</strain>
    </source>
</reference>
<dbReference type="HOGENOM" id="CLU_1137981_0_0_1"/>
<evidence type="ECO:0000313" key="1">
    <source>
        <dbReference type="EMBL" id="EME42609.1"/>
    </source>
</evidence>
<keyword evidence="2" id="KW-1185">Reference proteome</keyword>
<dbReference type="OMA" id="FWITMRG"/>
<reference evidence="1 2" key="2">
    <citation type="journal article" date="2012" name="PLoS Pathog.">
        <title>Diverse lifestyles and strategies of plant pathogenesis encoded in the genomes of eighteen Dothideomycetes fungi.</title>
        <authorList>
            <person name="Ohm R.A."/>
            <person name="Feau N."/>
            <person name="Henrissat B."/>
            <person name="Schoch C.L."/>
            <person name="Horwitz B.A."/>
            <person name="Barry K.W."/>
            <person name="Condon B.J."/>
            <person name="Copeland A.C."/>
            <person name="Dhillon B."/>
            <person name="Glaser F."/>
            <person name="Hesse C.N."/>
            <person name="Kosti I."/>
            <person name="LaButti K."/>
            <person name="Lindquist E.A."/>
            <person name="Lucas S."/>
            <person name="Salamov A.A."/>
            <person name="Bradshaw R.E."/>
            <person name="Ciuffetti L."/>
            <person name="Hamelin R.C."/>
            <person name="Kema G.H.J."/>
            <person name="Lawrence C."/>
            <person name="Scott J.A."/>
            <person name="Spatafora J.W."/>
            <person name="Turgeon B.G."/>
            <person name="de Wit P.J.G.M."/>
            <person name="Zhong S."/>
            <person name="Goodwin S.B."/>
            <person name="Grigoriev I.V."/>
        </authorList>
    </citation>
    <scope>NUCLEOTIDE SEQUENCE [LARGE SCALE GENOMIC DNA]</scope>
    <source>
        <strain evidence="2">NZE10 / CBS 128990</strain>
    </source>
</reference>